<keyword evidence="2" id="KW-0808">Transferase</keyword>
<dbReference type="InterPro" id="IPR005835">
    <property type="entry name" value="NTP_transferase_dom"/>
</dbReference>
<dbReference type="GO" id="GO:0016740">
    <property type="term" value="F:transferase activity"/>
    <property type="evidence" value="ECO:0007669"/>
    <property type="project" value="UniProtKB-KW"/>
</dbReference>
<protein>
    <submittedName>
        <fullName evidence="2">Mannose-1-phosphate guanyltransferase</fullName>
    </submittedName>
</protein>
<organism evidence="2 3">
    <name type="scientific">Candidatus Desulfosporosinus infrequens</name>
    <dbReference type="NCBI Taxonomy" id="2043169"/>
    <lineage>
        <taxon>Bacteria</taxon>
        <taxon>Bacillati</taxon>
        <taxon>Bacillota</taxon>
        <taxon>Clostridia</taxon>
        <taxon>Eubacteriales</taxon>
        <taxon>Desulfitobacteriaceae</taxon>
        <taxon>Desulfosporosinus</taxon>
    </lineage>
</organism>
<dbReference type="CDD" id="cd04181">
    <property type="entry name" value="NTP_transferase"/>
    <property type="match status" value="1"/>
</dbReference>
<feature type="domain" description="Nucleotidyl transferase" evidence="1">
    <location>
        <begin position="2"/>
        <end position="228"/>
    </location>
</feature>
<dbReference type="PANTHER" id="PTHR22572">
    <property type="entry name" value="SUGAR-1-PHOSPHATE GUANYL TRANSFERASE"/>
    <property type="match status" value="1"/>
</dbReference>
<gene>
    <name evidence="2" type="ORF">SBF1_1320002</name>
</gene>
<evidence type="ECO:0000259" key="1">
    <source>
        <dbReference type="Pfam" id="PF00483"/>
    </source>
</evidence>
<dbReference type="SUPFAM" id="SSF53448">
    <property type="entry name" value="Nucleotide-diphospho-sugar transferases"/>
    <property type="match status" value="1"/>
</dbReference>
<sequence>MKALILAAGKGTRLRPLTNYVPKPMLPLHGKPLLEWVMLPIIACGIKDFVFAVSYLAQQIINYFGDGERWGVRINYSQGSEPVGKAGEIWRSRKLLLAEEGPFLVVPGDTITHLDYQELLDFHQGHGGLVTVAFSRRYRLEVGTAEIDDKSRVIKFLEKDNLDQPVSTGAYVLDSRIFPYIEEFKPDQQEVDLPGDVFPYLLKKGLPIYGYERDYAWWDVGRINDYESLIQLPPSEAAQVLPWRSRHEYF</sequence>
<dbReference type="Gene3D" id="3.90.550.10">
    <property type="entry name" value="Spore Coat Polysaccharide Biosynthesis Protein SpsA, Chain A"/>
    <property type="match status" value="1"/>
</dbReference>
<dbReference type="InterPro" id="IPR050486">
    <property type="entry name" value="Mannose-1P_guanyltransferase"/>
</dbReference>
<dbReference type="Proteomes" id="UP000238916">
    <property type="component" value="Unassembled WGS sequence"/>
</dbReference>
<dbReference type="EMBL" id="OMOF01000038">
    <property type="protein sequence ID" value="SPF34432.1"/>
    <property type="molecule type" value="Genomic_DNA"/>
</dbReference>
<dbReference type="InterPro" id="IPR029044">
    <property type="entry name" value="Nucleotide-diphossugar_trans"/>
</dbReference>
<dbReference type="Pfam" id="PF00483">
    <property type="entry name" value="NTP_transferase"/>
    <property type="match status" value="1"/>
</dbReference>
<reference evidence="3" key="1">
    <citation type="submission" date="2018-02" db="EMBL/GenBank/DDBJ databases">
        <authorList>
            <person name="Hausmann B."/>
        </authorList>
    </citation>
    <scope>NUCLEOTIDE SEQUENCE [LARGE SCALE GENOMIC DNA]</scope>
    <source>
        <strain evidence="3">Peat soil MAG SbF1</strain>
    </source>
</reference>
<accession>A0A2U3K442</accession>
<proteinExistence type="predicted"/>
<dbReference type="OrthoDB" id="9801899at2"/>
<name>A0A2U3K442_9FIRM</name>
<evidence type="ECO:0000313" key="3">
    <source>
        <dbReference type="Proteomes" id="UP000238916"/>
    </source>
</evidence>
<evidence type="ECO:0000313" key="2">
    <source>
        <dbReference type="EMBL" id="SPF34432.1"/>
    </source>
</evidence>
<dbReference type="AlphaFoldDB" id="A0A2U3K442"/>